<gene>
    <name evidence="7" type="primary">MED9</name>
    <name evidence="8" type="ORF">BOKJ2_LOCUS7713</name>
</gene>
<dbReference type="Proteomes" id="UP000614601">
    <property type="component" value="Unassembled WGS sequence"/>
</dbReference>
<comment type="caution">
    <text evidence="8">The sequence shown here is derived from an EMBL/GenBank/DDBJ whole genome shotgun (WGS) entry which is preliminary data.</text>
</comment>
<comment type="subunit">
    <text evidence="7">Component of the Mediator complex.</text>
</comment>
<organism evidence="8 9">
    <name type="scientific">Bursaphelenchus okinawaensis</name>
    <dbReference type="NCBI Taxonomy" id="465554"/>
    <lineage>
        <taxon>Eukaryota</taxon>
        <taxon>Metazoa</taxon>
        <taxon>Ecdysozoa</taxon>
        <taxon>Nematoda</taxon>
        <taxon>Chromadorea</taxon>
        <taxon>Rhabditida</taxon>
        <taxon>Tylenchina</taxon>
        <taxon>Tylenchomorpha</taxon>
        <taxon>Aphelenchoidea</taxon>
        <taxon>Aphelenchoididae</taxon>
        <taxon>Bursaphelenchus</taxon>
    </lineage>
</organism>
<dbReference type="GO" id="GO:0016592">
    <property type="term" value="C:mediator complex"/>
    <property type="evidence" value="ECO:0007669"/>
    <property type="project" value="InterPro"/>
</dbReference>
<name>A0A811KU11_9BILA</name>
<protein>
    <recommendedName>
        <fullName evidence="7">Mediator of RNA polymerase II transcription subunit 9</fullName>
    </recommendedName>
    <alternativeName>
        <fullName evidence="7">Mediator complex subunit 9</fullName>
    </alternativeName>
</protein>
<dbReference type="GO" id="GO:0006357">
    <property type="term" value="P:regulation of transcription by RNA polymerase II"/>
    <property type="evidence" value="ECO:0007669"/>
    <property type="project" value="InterPro"/>
</dbReference>
<evidence type="ECO:0000256" key="6">
    <source>
        <dbReference type="ARBA" id="ARBA00023242"/>
    </source>
</evidence>
<dbReference type="InterPro" id="IPR011425">
    <property type="entry name" value="Med9"/>
</dbReference>
<keyword evidence="6 7" id="KW-0539">Nucleus</keyword>
<comment type="similarity">
    <text evidence="2 7">Belongs to the Mediator complex subunit 9 family.</text>
</comment>
<evidence type="ECO:0000256" key="2">
    <source>
        <dbReference type="ARBA" id="ARBA00008089"/>
    </source>
</evidence>
<evidence type="ECO:0000313" key="8">
    <source>
        <dbReference type="EMBL" id="CAD5218503.1"/>
    </source>
</evidence>
<dbReference type="EMBL" id="CAJFCW020000004">
    <property type="protein sequence ID" value="CAG9110750.1"/>
    <property type="molecule type" value="Genomic_DNA"/>
</dbReference>
<keyword evidence="5 7" id="KW-0804">Transcription</keyword>
<dbReference type="Pfam" id="PF07544">
    <property type="entry name" value="Med9"/>
    <property type="match status" value="1"/>
</dbReference>
<reference evidence="8" key="1">
    <citation type="submission" date="2020-09" db="EMBL/GenBank/DDBJ databases">
        <authorList>
            <person name="Kikuchi T."/>
        </authorList>
    </citation>
    <scope>NUCLEOTIDE SEQUENCE</scope>
    <source>
        <strain evidence="8">SH1</strain>
    </source>
</reference>
<keyword evidence="4 7" id="KW-0010">Activator</keyword>
<evidence type="ECO:0000256" key="3">
    <source>
        <dbReference type="ARBA" id="ARBA00023015"/>
    </source>
</evidence>
<evidence type="ECO:0000256" key="5">
    <source>
        <dbReference type="ARBA" id="ARBA00023163"/>
    </source>
</evidence>
<evidence type="ECO:0000256" key="7">
    <source>
        <dbReference type="RuleBase" id="RU364145"/>
    </source>
</evidence>
<sequence length="107" mass="12168">MATTESNATTAQKCRDILETLEQNYSGLLTQIHQRTGTPSTNQAKVTQIYTCLVNLKNAVENLPDIDQDLESQISEIGSLRERLEKKNEFIKRLQSGEFNKYEGEDM</sequence>
<dbReference type="Proteomes" id="UP000783686">
    <property type="component" value="Unassembled WGS sequence"/>
</dbReference>
<evidence type="ECO:0000313" key="9">
    <source>
        <dbReference type="Proteomes" id="UP000614601"/>
    </source>
</evidence>
<comment type="function">
    <text evidence="7">Component of the Mediator complex, a coactivator involved in the regulated transcription of nearly all RNA polymerase II-dependent genes. Mediator functions as a bridge to convey information from gene-specific regulatory proteins to the basal RNA polymerase II transcription machinery. Mediator is recruited to promoters by direct interactions with regulatory proteins and serves as a scaffold for the assembly of a functional preinitiation complex with RNA polymerase II and the general transcription factors.</text>
</comment>
<accession>A0A811KU11</accession>
<dbReference type="AlphaFoldDB" id="A0A811KU11"/>
<dbReference type="GO" id="GO:0003712">
    <property type="term" value="F:transcription coregulator activity"/>
    <property type="evidence" value="ECO:0007669"/>
    <property type="project" value="InterPro"/>
</dbReference>
<proteinExistence type="inferred from homology"/>
<comment type="subcellular location">
    <subcellularLocation>
        <location evidence="1 7">Nucleus</location>
    </subcellularLocation>
</comment>
<evidence type="ECO:0000256" key="1">
    <source>
        <dbReference type="ARBA" id="ARBA00004123"/>
    </source>
</evidence>
<keyword evidence="9" id="KW-1185">Reference proteome</keyword>
<evidence type="ECO:0000256" key="4">
    <source>
        <dbReference type="ARBA" id="ARBA00023159"/>
    </source>
</evidence>
<dbReference type="EMBL" id="CAJFDH010000004">
    <property type="protein sequence ID" value="CAD5218503.1"/>
    <property type="molecule type" value="Genomic_DNA"/>
</dbReference>
<keyword evidence="3 7" id="KW-0805">Transcription regulation</keyword>